<gene>
    <name evidence="1" type="ORF">NDEV_1453</name>
</gene>
<dbReference type="KEGG" id="ndv:NDEV_1453"/>
<reference evidence="2" key="1">
    <citation type="submission" date="2015-10" db="EMBL/GenBank/DDBJ databases">
        <authorList>
            <person name="Lehtovirta-Morley L.E."/>
            <person name="Vieille C."/>
        </authorList>
    </citation>
    <scope>NUCLEOTIDE SEQUENCE [LARGE SCALE GENOMIC DNA]</scope>
</reference>
<name>A0A128A4F1_9ARCH</name>
<protein>
    <submittedName>
        <fullName evidence="1">Uncharacterized protein</fullName>
    </submittedName>
</protein>
<dbReference type="EMBL" id="LN890280">
    <property type="protein sequence ID" value="CUR52218.1"/>
    <property type="molecule type" value="Genomic_DNA"/>
</dbReference>
<dbReference type="AlphaFoldDB" id="A0A128A4F1"/>
<organism evidence="1 2">
    <name type="scientific">Nitrosotalea devaniterrae</name>
    <dbReference type="NCBI Taxonomy" id="1078905"/>
    <lineage>
        <taxon>Archaea</taxon>
        <taxon>Nitrososphaerota</taxon>
        <taxon>Nitrososphaeria</taxon>
        <taxon>Nitrosotaleales</taxon>
        <taxon>Nitrosotaleaceae</taxon>
        <taxon>Nitrosotalea</taxon>
    </lineage>
</organism>
<sequence>MLNIHAEYFKKKLGVLPIETLWEIIDKLISPYHNSFNKKSMSYDDVLELAVVLQTSNEIFRNLEQIAVIKKELDSENIL</sequence>
<evidence type="ECO:0000313" key="1">
    <source>
        <dbReference type="EMBL" id="CUR52218.1"/>
    </source>
</evidence>
<proteinExistence type="predicted"/>
<evidence type="ECO:0000313" key="2">
    <source>
        <dbReference type="Proteomes" id="UP000196239"/>
    </source>
</evidence>
<keyword evidence="2" id="KW-1185">Reference proteome</keyword>
<accession>A0A128A4F1</accession>
<dbReference type="Proteomes" id="UP000196239">
    <property type="component" value="Chromosome 1"/>
</dbReference>